<dbReference type="EMBL" id="JARIHO010000090">
    <property type="protein sequence ID" value="KAJ7306953.1"/>
    <property type="molecule type" value="Genomic_DNA"/>
</dbReference>
<protein>
    <submittedName>
        <fullName evidence="2">Uncharacterized protein</fullName>
    </submittedName>
</protein>
<keyword evidence="3" id="KW-1185">Reference proteome</keyword>
<name>A0AAD6Z4S8_9AGAR</name>
<accession>A0AAD6Z4S8</accession>
<gene>
    <name evidence="2" type="ORF">DFH08DRAFT_513100</name>
</gene>
<evidence type="ECO:0000313" key="3">
    <source>
        <dbReference type="Proteomes" id="UP001218218"/>
    </source>
</evidence>
<feature type="region of interest" description="Disordered" evidence="1">
    <location>
        <begin position="1"/>
        <end position="31"/>
    </location>
</feature>
<reference evidence="2" key="1">
    <citation type="submission" date="2023-03" db="EMBL/GenBank/DDBJ databases">
        <title>Massive genome expansion in bonnet fungi (Mycena s.s.) driven by repeated elements and novel gene families across ecological guilds.</title>
        <authorList>
            <consortium name="Lawrence Berkeley National Laboratory"/>
            <person name="Harder C.B."/>
            <person name="Miyauchi S."/>
            <person name="Viragh M."/>
            <person name="Kuo A."/>
            <person name="Thoen E."/>
            <person name="Andreopoulos B."/>
            <person name="Lu D."/>
            <person name="Skrede I."/>
            <person name="Drula E."/>
            <person name="Henrissat B."/>
            <person name="Morin E."/>
            <person name="Kohler A."/>
            <person name="Barry K."/>
            <person name="LaButti K."/>
            <person name="Morin E."/>
            <person name="Salamov A."/>
            <person name="Lipzen A."/>
            <person name="Mereny Z."/>
            <person name="Hegedus B."/>
            <person name="Baldrian P."/>
            <person name="Stursova M."/>
            <person name="Weitz H."/>
            <person name="Taylor A."/>
            <person name="Grigoriev I.V."/>
            <person name="Nagy L.G."/>
            <person name="Martin F."/>
            <person name="Kauserud H."/>
        </authorList>
    </citation>
    <scope>NUCLEOTIDE SEQUENCE</scope>
    <source>
        <strain evidence="2">CBHHK002</strain>
    </source>
</reference>
<evidence type="ECO:0000256" key="1">
    <source>
        <dbReference type="SAM" id="MobiDB-lite"/>
    </source>
</evidence>
<comment type="caution">
    <text evidence="2">The sequence shown here is derived from an EMBL/GenBank/DDBJ whole genome shotgun (WGS) entry which is preliminary data.</text>
</comment>
<organism evidence="2 3">
    <name type="scientific">Mycena albidolilacea</name>
    <dbReference type="NCBI Taxonomy" id="1033008"/>
    <lineage>
        <taxon>Eukaryota</taxon>
        <taxon>Fungi</taxon>
        <taxon>Dikarya</taxon>
        <taxon>Basidiomycota</taxon>
        <taxon>Agaricomycotina</taxon>
        <taxon>Agaricomycetes</taxon>
        <taxon>Agaricomycetidae</taxon>
        <taxon>Agaricales</taxon>
        <taxon>Marasmiineae</taxon>
        <taxon>Mycenaceae</taxon>
        <taxon>Mycena</taxon>
    </lineage>
</organism>
<sequence>MPERAGTRMPPAQSRARASPTPLSSALEDGMSYTRARRTVREVCAHRPCVRWARRRQQHDVMHADVRVVDMDTDERIPSPPLHLSLAPPLPLPCFCSPLAPTSSGLCGPVAQHELCTSQSCILHLAAGGPRVPCGFLSALVRMWRCSSMATLWACIGAGCPAEYPGRGRGCVRGCGGDASCGRSRQRFSVSQRGASATCLSMLRKHMSNLLRKIRRMTTASVRRTRTRRSWLSVGGPVQIVPRVPSSSSPLRCHLASCSLQPAFGSSWASTSLATRPKARQLLYPCRIERPPSHLLAALVTPSAHLNGLRLHFCS</sequence>
<evidence type="ECO:0000313" key="2">
    <source>
        <dbReference type="EMBL" id="KAJ7306953.1"/>
    </source>
</evidence>
<dbReference type="AlphaFoldDB" id="A0AAD6Z4S8"/>
<proteinExistence type="predicted"/>
<dbReference type="Proteomes" id="UP001218218">
    <property type="component" value="Unassembled WGS sequence"/>
</dbReference>